<comment type="caution">
    <text evidence="2">The sequence shown here is derived from an EMBL/GenBank/DDBJ whole genome shotgun (WGS) entry which is preliminary data.</text>
</comment>
<dbReference type="RefSeq" id="WP_050069825.1">
    <property type="nucleotide sequence ID" value="NZ_CABKTM010000043.1"/>
</dbReference>
<gene>
    <name evidence="2" type="ORF">NSA23_00200</name>
</gene>
<evidence type="ECO:0000256" key="1">
    <source>
        <dbReference type="SAM" id="Phobius"/>
    </source>
</evidence>
<sequence length="125" mass="13768">MDIKKTDYALHILKGIAISYIITIIMLTIVSLLLTYTSLKESSIPILSTIIIIVSIALGAIYLTLKIGEKGWLNGAIIGILYFLILIILKKIFLKEFGLNIYFISKLIISLITGIIGGMIGINLE</sequence>
<keyword evidence="3" id="KW-1185">Reference proteome</keyword>
<dbReference type="NCBIfam" id="TIGR04086">
    <property type="entry name" value="TIGR04086_membr"/>
    <property type="match status" value="1"/>
</dbReference>
<evidence type="ECO:0000313" key="3">
    <source>
        <dbReference type="Proteomes" id="UP001142078"/>
    </source>
</evidence>
<dbReference type="EMBL" id="JANJZL010000001">
    <property type="protein sequence ID" value="MCR2042524.1"/>
    <property type="molecule type" value="Genomic_DNA"/>
</dbReference>
<feature type="transmembrane region" description="Helical" evidence="1">
    <location>
        <begin position="12"/>
        <end position="34"/>
    </location>
</feature>
<reference evidence="2" key="1">
    <citation type="submission" date="2022-07" db="EMBL/GenBank/DDBJ databases">
        <title>Enhanced cultured diversity of the mouse gut microbiota enables custom-made synthetic communities.</title>
        <authorList>
            <person name="Afrizal A."/>
        </authorList>
    </citation>
    <scope>NUCLEOTIDE SEQUENCE</scope>
    <source>
        <strain evidence="2">DSM 29482</strain>
    </source>
</reference>
<keyword evidence="1" id="KW-0472">Membrane</keyword>
<feature type="transmembrane region" description="Helical" evidence="1">
    <location>
        <begin position="101"/>
        <end position="122"/>
    </location>
</feature>
<proteinExistence type="predicted"/>
<dbReference type="Proteomes" id="UP001142078">
    <property type="component" value="Unassembled WGS sequence"/>
</dbReference>
<dbReference type="Pfam" id="PF12670">
    <property type="entry name" value="DUF3792"/>
    <property type="match status" value="1"/>
</dbReference>
<protein>
    <submittedName>
        <fullName evidence="2">TIGR04086 family membrane protein</fullName>
    </submittedName>
</protein>
<keyword evidence="1" id="KW-0812">Transmembrane</keyword>
<feature type="transmembrane region" description="Helical" evidence="1">
    <location>
        <begin position="46"/>
        <end position="65"/>
    </location>
</feature>
<feature type="transmembrane region" description="Helical" evidence="1">
    <location>
        <begin position="71"/>
        <end position="89"/>
    </location>
</feature>
<accession>A0A9X2S3T1</accession>
<organism evidence="2 3">
    <name type="scientific">Anaerosalibacter massiliensis</name>
    <dbReference type="NCBI Taxonomy" id="1347392"/>
    <lineage>
        <taxon>Bacteria</taxon>
        <taxon>Bacillati</taxon>
        <taxon>Bacillota</taxon>
        <taxon>Tissierellia</taxon>
        <taxon>Tissierellales</taxon>
        <taxon>Sporanaerobacteraceae</taxon>
        <taxon>Anaerosalibacter</taxon>
    </lineage>
</organism>
<dbReference type="InterPro" id="IPR023804">
    <property type="entry name" value="DUF3792_TM"/>
</dbReference>
<keyword evidence="1" id="KW-1133">Transmembrane helix</keyword>
<evidence type="ECO:0000313" key="2">
    <source>
        <dbReference type="EMBL" id="MCR2042524.1"/>
    </source>
</evidence>
<name>A0A9X2S3T1_9FIRM</name>
<dbReference type="AlphaFoldDB" id="A0A9X2S3T1"/>